<evidence type="ECO:0000313" key="4">
    <source>
        <dbReference type="Proteomes" id="UP000238274"/>
    </source>
</evidence>
<reference evidence="4" key="2">
    <citation type="journal article" date="2018" name="BMC Genomics">
        <title>Genomic insights into host adaptation between the wheat stripe rust pathogen (Puccinia striiformis f. sp. tritici) and the barley stripe rust pathogen (Puccinia striiformis f. sp. hordei).</title>
        <authorList>
            <person name="Xia C."/>
            <person name="Wang M."/>
            <person name="Yin C."/>
            <person name="Cornejo O.E."/>
            <person name="Hulbert S.H."/>
            <person name="Chen X."/>
        </authorList>
    </citation>
    <scope>NUCLEOTIDE SEQUENCE [LARGE SCALE GENOMIC DNA]</scope>
    <source>
        <strain evidence="4">93TX-2</strain>
    </source>
</reference>
<keyword evidence="1" id="KW-0175">Coiled coil</keyword>
<keyword evidence="4" id="KW-1185">Reference proteome</keyword>
<dbReference type="VEuPathDB" id="FungiDB:PSTT_00981"/>
<feature type="compositionally biased region" description="Polar residues" evidence="2">
    <location>
        <begin position="610"/>
        <end position="630"/>
    </location>
</feature>
<feature type="compositionally biased region" description="Polar residues" evidence="2">
    <location>
        <begin position="169"/>
        <end position="178"/>
    </location>
</feature>
<proteinExistence type="predicted"/>
<sequence length="772" mass="85223">MYRPAIRPHQCHPTSPTCANRETQPLEGSASRICASWTIFLIKRSQYFRNTNTLPSTFLSPTSPIASSMLGQLNPGQTRLPLASLDFGDRCHEQLIAVLLDFKDLTDGFTDVRDETHSSISGFGHPRGSTPISALSSRRSTASTALSGESPESRRVLPNMSALLDFLDNDNTNPFPQASSSNRKSKKSGSHRSSRSPTQSSPTTHSHPQQTSLTPRPMPLGSDLPSNYLHTYDRSNPFRGALPTSSTPYTNHRDDYSEMSSPLNKRLNLPSGLQANLPPLQFSNSKAAFQTSRSPVPEQILENQHHHSPQYERHPMSLPSETPARLTSKAPSAADRMAAAVMEGAPESHYTFLLERRVSENASGIRRSKVLDEMLQPMRPSVSCPGKPTNPVPEAVRNPKDSDLPQSLVEETRRTSQLPPQPPPPSTFEPIVGRSRLTRSAGYSSSPNPIRPTPHRPPLAPAAVASAPEQVQVLDARVTELVKLAAATTVKKPNPRYFTSYRTLSHIRSDQVEKANLISALTDARSEVAALRDEVRLLRIGVQKLEDRPHQSADARLERRRATASFVDLDKQNPVPATRPQQTSGRERRISLEALLNETTSPAPIMGKTRQINPSPHQLHESPSSGSNLQPEAPENRKKVNQTSVAVLPSHQEGLFQEPSGSKATARFTKDPRYPEPSSIKDLTQHLLGDLALGLTFTRCVDHLLMNQTGYSSSTQADPNHPQRTKFRADSDIFDPDNLERLFGRLKAWKQLVVRRTSSSHNHPPPPRVVPS</sequence>
<feature type="region of interest" description="Disordered" evidence="2">
    <location>
        <begin position="116"/>
        <end position="262"/>
    </location>
</feature>
<feature type="coiled-coil region" evidence="1">
    <location>
        <begin position="514"/>
        <end position="548"/>
    </location>
</feature>
<gene>
    <name evidence="3" type="ORF">PSHT_05046</name>
</gene>
<evidence type="ECO:0000256" key="2">
    <source>
        <dbReference type="SAM" id="MobiDB-lite"/>
    </source>
</evidence>
<accession>A0A2S4WBK9</accession>
<feature type="region of interest" description="Disordered" evidence="2">
    <location>
        <begin position="710"/>
        <end position="730"/>
    </location>
</feature>
<feature type="compositionally biased region" description="Pro residues" evidence="2">
    <location>
        <begin position="449"/>
        <end position="460"/>
    </location>
</feature>
<reference evidence="4" key="3">
    <citation type="journal article" date="2018" name="Mol. Plant Microbe Interact.">
        <title>Genome sequence resources for the wheat stripe rust pathogen (Puccinia striiformis f. sp. tritici) and the barley stripe rust pathogen (Puccinia striiformis f. sp. hordei).</title>
        <authorList>
            <person name="Xia C."/>
            <person name="Wang M."/>
            <person name="Yin C."/>
            <person name="Cornejo O.E."/>
            <person name="Hulbert S.H."/>
            <person name="Chen X."/>
        </authorList>
    </citation>
    <scope>NUCLEOTIDE SEQUENCE [LARGE SCALE GENOMIC DNA]</scope>
    <source>
        <strain evidence="4">93TX-2</strain>
    </source>
</reference>
<dbReference type="EMBL" id="PKSM01000054">
    <property type="protein sequence ID" value="POW19097.1"/>
    <property type="molecule type" value="Genomic_DNA"/>
</dbReference>
<dbReference type="VEuPathDB" id="FungiDB:PSHT_05046"/>
<feature type="compositionally biased region" description="Basic residues" evidence="2">
    <location>
        <begin position="183"/>
        <end position="194"/>
    </location>
</feature>
<feature type="region of interest" description="Disordered" evidence="2">
    <location>
        <begin position="304"/>
        <end position="325"/>
    </location>
</feature>
<reference evidence="3 4" key="1">
    <citation type="submission" date="2017-12" db="EMBL/GenBank/DDBJ databases">
        <title>Gene loss provides genomic basis for host adaptation in cereal stripe rust fungi.</title>
        <authorList>
            <person name="Xia C."/>
        </authorList>
    </citation>
    <scope>NUCLEOTIDE SEQUENCE [LARGE SCALE GENOMIC DNA]</scope>
    <source>
        <strain evidence="3 4">93TX-2</strain>
    </source>
</reference>
<feature type="compositionally biased region" description="Basic and acidic residues" evidence="2">
    <location>
        <begin position="304"/>
        <end position="315"/>
    </location>
</feature>
<evidence type="ECO:0000313" key="3">
    <source>
        <dbReference type="EMBL" id="POW19097.1"/>
    </source>
</evidence>
<organism evidence="3 4">
    <name type="scientific">Puccinia striiformis</name>
    <dbReference type="NCBI Taxonomy" id="27350"/>
    <lineage>
        <taxon>Eukaryota</taxon>
        <taxon>Fungi</taxon>
        <taxon>Dikarya</taxon>
        <taxon>Basidiomycota</taxon>
        <taxon>Pucciniomycotina</taxon>
        <taxon>Pucciniomycetes</taxon>
        <taxon>Pucciniales</taxon>
        <taxon>Pucciniaceae</taxon>
        <taxon>Puccinia</taxon>
    </lineage>
</organism>
<protein>
    <submittedName>
        <fullName evidence="3">Uncharacterized protein</fullName>
    </submittedName>
</protein>
<dbReference type="OrthoDB" id="2505192at2759"/>
<feature type="compositionally biased region" description="Low complexity" evidence="2">
    <location>
        <begin position="195"/>
        <end position="212"/>
    </location>
</feature>
<feature type="region of interest" description="Disordered" evidence="2">
    <location>
        <begin position="370"/>
        <end position="463"/>
    </location>
</feature>
<name>A0A2S4WBK9_9BASI</name>
<dbReference type="AlphaFoldDB" id="A0A2S4WBK9"/>
<dbReference type="Proteomes" id="UP000238274">
    <property type="component" value="Unassembled WGS sequence"/>
</dbReference>
<evidence type="ECO:0000256" key="1">
    <source>
        <dbReference type="SAM" id="Coils"/>
    </source>
</evidence>
<feature type="compositionally biased region" description="Low complexity" evidence="2">
    <location>
        <begin position="133"/>
        <end position="147"/>
    </location>
</feature>
<comment type="caution">
    <text evidence="3">The sequence shown here is derived from an EMBL/GenBank/DDBJ whole genome shotgun (WGS) entry which is preliminary data.</text>
</comment>
<feature type="region of interest" description="Disordered" evidence="2">
    <location>
        <begin position="565"/>
        <end position="677"/>
    </location>
</feature>